<dbReference type="EMBL" id="CAXDID020000157">
    <property type="protein sequence ID" value="CAL6043441.1"/>
    <property type="molecule type" value="Genomic_DNA"/>
</dbReference>
<evidence type="ECO:0000313" key="5">
    <source>
        <dbReference type="EMBL" id="CAL6031933.1"/>
    </source>
</evidence>
<evidence type="ECO:0000313" key="7">
    <source>
        <dbReference type="EMBL" id="CAL6080147.1"/>
    </source>
</evidence>
<evidence type="ECO:0000313" key="9">
    <source>
        <dbReference type="Proteomes" id="UP001642409"/>
    </source>
</evidence>
<proteinExistence type="predicted"/>
<name>A0AA86QBG7_9EUKA</name>
<comment type="caution">
    <text evidence="2">The sequence shown here is derived from an EMBL/GenBank/DDBJ whole genome shotgun (WGS) entry which is preliminary data.</text>
</comment>
<evidence type="ECO:0000313" key="3">
    <source>
        <dbReference type="EMBL" id="CAI9958101.1"/>
    </source>
</evidence>
<dbReference type="EMBL" id="CATOUU010001069">
    <property type="protein sequence ID" value="CAI9970339.1"/>
    <property type="molecule type" value="Genomic_DNA"/>
</dbReference>
<evidence type="ECO:0000313" key="1">
    <source>
        <dbReference type="EMBL" id="CAI9950036.1"/>
    </source>
</evidence>
<reference evidence="2" key="1">
    <citation type="submission" date="2023-06" db="EMBL/GenBank/DDBJ databases">
        <authorList>
            <person name="Kurt Z."/>
        </authorList>
    </citation>
    <scope>NUCLEOTIDE SEQUENCE</scope>
</reference>
<evidence type="ECO:0000313" key="8">
    <source>
        <dbReference type="EMBL" id="CAL6107009.1"/>
    </source>
</evidence>
<dbReference type="AlphaFoldDB" id="A0AA86QBG7"/>
<dbReference type="EMBL" id="CAXDID020000344">
    <property type="protein sequence ID" value="CAL6080147.1"/>
    <property type="molecule type" value="Genomic_DNA"/>
</dbReference>
<dbReference type="EMBL" id="CAXDID020000121">
    <property type="protein sequence ID" value="CAL6031933.1"/>
    <property type="molecule type" value="Genomic_DNA"/>
</dbReference>
<dbReference type="EMBL" id="CATOUU010000806">
    <property type="protein sequence ID" value="CAI9950036.1"/>
    <property type="molecule type" value="Genomic_DNA"/>
</dbReference>
<reference evidence="5 9" key="2">
    <citation type="submission" date="2024-07" db="EMBL/GenBank/DDBJ databases">
        <authorList>
            <person name="Akdeniz Z."/>
        </authorList>
    </citation>
    <scope>NUCLEOTIDE SEQUENCE [LARGE SCALE GENOMIC DNA]</scope>
</reference>
<sequence length="106" mass="11982">MSIEELDGQVSYLFELEIDRLQCIFSHSNEDIKPTDQLCLPQNDASSQYLKQLSKTLDQMNQKLPKPRNGCTCGLKHNFYKGISEGKVAIDFVLEGNAICSKVLEK</sequence>
<keyword evidence="9" id="KW-1185">Reference proteome</keyword>
<dbReference type="EMBL" id="CATOUU010000869">
    <property type="protein sequence ID" value="CAI9955981.1"/>
    <property type="molecule type" value="Genomic_DNA"/>
</dbReference>
<evidence type="ECO:0000313" key="4">
    <source>
        <dbReference type="EMBL" id="CAI9970339.1"/>
    </source>
</evidence>
<protein>
    <submittedName>
        <fullName evidence="5">Hypothetical_protein</fullName>
    </submittedName>
</protein>
<organism evidence="2">
    <name type="scientific">Hexamita inflata</name>
    <dbReference type="NCBI Taxonomy" id="28002"/>
    <lineage>
        <taxon>Eukaryota</taxon>
        <taxon>Metamonada</taxon>
        <taxon>Diplomonadida</taxon>
        <taxon>Hexamitidae</taxon>
        <taxon>Hexamitinae</taxon>
        <taxon>Hexamita</taxon>
    </lineage>
</organism>
<dbReference type="Proteomes" id="UP001642409">
    <property type="component" value="Unassembled WGS sequence"/>
</dbReference>
<gene>
    <name evidence="5" type="ORF">HINF_LOCUS34241</name>
    <name evidence="1" type="ORF">HINF_LOCUS37681</name>
    <name evidence="6" type="ORF">HINF_LOCUS40074</name>
    <name evidence="2" type="ORF">HINF_LOCUS43626</name>
    <name evidence="3" type="ORF">HINF_LOCUS45746</name>
    <name evidence="4" type="ORF">HINF_LOCUS57984</name>
    <name evidence="7" type="ORF">HINF_LOCUS59729</name>
    <name evidence="8" type="ORF">HINF_LOCUS74172</name>
</gene>
<dbReference type="EMBL" id="CATOUU010000901">
    <property type="protein sequence ID" value="CAI9958101.1"/>
    <property type="molecule type" value="Genomic_DNA"/>
</dbReference>
<accession>A0AA86QBG7</accession>
<evidence type="ECO:0000313" key="6">
    <source>
        <dbReference type="EMBL" id="CAL6043441.1"/>
    </source>
</evidence>
<dbReference type="EMBL" id="CAXDID020000624">
    <property type="protein sequence ID" value="CAL6107009.1"/>
    <property type="molecule type" value="Genomic_DNA"/>
</dbReference>
<evidence type="ECO:0000313" key="2">
    <source>
        <dbReference type="EMBL" id="CAI9955981.1"/>
    </source>
</evidence>